<reference evidence="3" key="2">
    <citation type="journal article" date="2023" name="Proc. Natl. Acad. Sci. U.S.A.">
        <title>A global phylogenomic analysis of the shiitake genus Lentinula.</title>
        <authorList>
            <person name="Sierra-Patev S."/>
            <person name="Min B."/>
            <person name="Naranjo-Ortiz M."/>
            <person name="Looney B."/>
            <person name="Konkel Z."/>
            <person name="Slot J.C."/>
            <person name="Sakamoto Y."/>
            <person name="Steenwyk J.L."/>
            <person name="Rokas A."/>
            <person name="Carro J."/>
            <person name="Camarero S."/>
            <person name="Ferreira P."/>
            <person name="Molpeceres G."/>
            <person name="Ruiz-Duenas F.J."/>
            <person name="Serrano A."/>
            <person name="Henrissat B."/>
            <person name="Drula E."/>
            <person name="Hughes K.W."/>
            <person name="Mata J.L."/>
            <person name="Ishikawa N.K."/>
            <person name="Vargas-Isla R."/>
            <person name="Ushijima S."/>
            <person name="Smith C.A."/>
            <person name="Donoghue J."/>
            <person name="Ahrendt S."/>
            <person name="Andreopoulos W."/>
            <person name="He G."/>
            <person name="LaButti K."/>
            <person name="Lipzen A."/>
            <person name="Ng V."/>
            <person name="Riley R."/>
            <person name="Sandor L."/>
            <person name="Barry K."/>
            <person name="Martinez A.T."/>
            <person name="Xiao Y."/>
            <person name="Gibbons J.G."/>
            <person name="Terashima K."/>
            <person name="Grigoriev I.V."/>
            <person name="Hibbett D."/>
        </authorList>
    </citation>
    <scope>NUCLEOTIDE SEQUENCE</scope>
    <source>
        <strain evidence="3">Sp2 HRB7682 ss15</strain>
    </source>
</reference>
<dbReference type="Proteomes" id="UP001150238">
    <property type="component" value="Unassembled WGS sequence"/>
</dbReference>
<evidence type="ECO:0000256" key="1">
    <source>
        <dbReference type="SAM" id="MobiDB-lite"/>
    </source>
</evidence>
<evidence type="ECO:0000259" key="2">
    <source>
        <dbReference type="PROSITE" id="PS50181"/>
    </source>
</evidence>
<sequence>MNHSQRPPHDGPTGSKRRIRDPEFGERKRARIDVSKMASALKAGKLQEIPMELVFEILSYVQPYDLLKLARINKAFRCLLMSRSSAFLWRISRANADDVPNPPFEFSEPAYAHLLFINYCSVRSIFSAMFYTISFP</sequence>
<dbReference type="SMART" id="SM00256">
    <property type="entry name" value="FBOX"/>
    <property type="match status" value="1"/>
</dbReference>
<feature type="domain" description="F-box" evidence="2">
    <location>
        <begin position="43"/>
        <end position="92"/>
    </location>
</feature>
<gene>
    <name evidence="3" type="ORF">C8J55DRAFT_479436</name>
</gene>
<evidence type="ECO:0000313" key="4">
    <source>
        <dbReference type="Proteomes" id="UP001150238"/>
    </source>
</evidence>
<proteinExistence type="predicted"/>
<dbReference type="PROSITE" id="PS50181">
    <property type="entry name" value="FBOX"/>
    <property type="match status" value="1"/>
</dbReference>
<comment type="caution">
    <text evidence="3">The sequence shown here is derived from an EMBL/GenBank/DDBJ whole genome shotgun (WGS) entry which is preliminary data.</text>
</comment>
<dbReference type="EMBL" id="JANVFS010000033">
    <property type="protein sequence ID" value="KAJ4469901.1"/>
    <property type="molecule type" value="Genomic_DNA"/>
</dbReference>
<dbReference type="Pfam" id="PF12937">
    <property type="entry name" value="F-box-like"/>
    <property type="match status" value="1"/>
</dbReference>
<dbReference type="Gene3D" id="1.20.1280.50">
    <property type="match status" value="1"/>
</dbReference>
<organism evidence="3 4">
    <name type="scientific">Lentinula lateritia</name>
    <dbReference type="NCBI Taxonomy" id="40482"/>
    <lineage>
        <taxon>Eukaryota</taxon>
        <taxon>Fungi</taxon>
        <taxon>Dikarya</taxon>
        <taxon>Basidiomycota</taxon>
        <taxon>Agaricomycotina</taxon>
        <taxon>Agaricomycetes</taxon>
        <taxon>Agaricomycetidae</taxon>
        <taxon>Agaricales</taxon>
        <taxon>Marasmiineae</taxon>
        <taxon>Omphalotaceae</taxon>
        <taxon>Lentinula</taxon>
    </lineage>
</organism>
<feature type="region of interest" description="Disordered" evidence="1">
    <location>
        <begin position="1"/>
        <end position="25"/>
    </location>
</feature>
<dbReference type="InterPro" id="IPR036047">
    <property type="entry name" value="F-box-like_dom_sf"/>
</dbReference>
<name>A0A9W8ZXY1_9AGAR</name>
<accession>A0A9W8ZXY1</accession>
<dbReference type="CDD" id="cd09917">
    <property type="entry name" value="F-box_SF"/>
    <property type="match status" value="1"/>
</dbReference>
<reference evidence="3" key="1">
    <citation type="submission" date="2022-08" db="EMBL/GenBank/DDBJ databases">
        <authorList>
            <consortium name="DOE Joint Genome Institute"/>
            <person name="Min B."/>
            <person name="Riley R."/>
            <person name="Sierra-Patev S."/>
            <person name="Naranjo-Ortiz M."/>
            <person name="Looney B."/>
            <person name="Konkel Z."/>
            <person name="Slot J.C."/>
            <person name="Sakamoto Y."/>
            <person name="Steenwyk J.L."/>
            <person name="Rokas A."/>
            <person name="Carro J."/>
            <person name="Camarero S."/>
            <person name="Ferreira P."/>
            <person name="Molpeceres G."/>
            <person name="Ruiz-Duenas F.J."/>
            <person name="Serrano A."/>
            <person name="Henrissat B."/>
            <person name="Drula E."/>
            <person name="Hughes K.W."/>
            <person name="Mata J.L."/>
            <person name="Ishikawa N.K."/>
            <person name="Vargas-Isla R."/>
            <person name="Ushijima S."/>
            <person name="Smith C.A."/>
            <person name="Ahrendt S."/>
            <person name="Andreopoulos W."/>
            <person name="He G."/>
            <person name="Labutti K."/>
            <person name="Lipzen A."/>
            <person name="Ng V."/>
            <person name="Sandor L."/>
            <person name="Barry K."/>
            <person name="Martinez A.T."/>
            <person name="Xiao Y."/>
            <person name="Gibbons J.G."/>
            <person name="Terashima K."/>
            <person name="Hibbett D.S."/>
            <person name="Grigoriev I.V."/>
        </authorList>
    </citation>
    <scope>NUCLEOTIDE SEQUENCE</scope>
    <source>
        <strain evidence="3">Sp2 HRB7682 ss15</strain>
    </source>
</reference>
<protein>
    <recommendedName>
        <fullName evidence="2">F-box domain-containing protein</fullName>
    </recommendedName>
</protein>
<dbReference type="SUPFAM" id="SSF81383">
    <property type="entry name" value="F-box domain"/>
    <property type="match status" value="1"/>
</dbReference>
<dbReference type="InterPro" id="IPR001810">
    <property type="entry name" value="F-box_dom"/>
</dbReference>
<evidence type="ECO:0000313" key="3">
    <source>
        <dbReference type="EMBL" id="KAJ4469901.1"/>
    </source>
</evidence>
<dbReference type="AlphaFoldDB" id="A0A9W8ZXY1"/>